<sequence>MTTGVSFGSGPSASRSEATPTPSARPSRSSPQPIRTHRWTLDEVARYLGAGGIGHVEVGSPATVADELERWVEEADVDGFNLACATTPGTFVDLVVPELRSRGRIRPCPAAPRSHERLHGAADSLGPGATTRPPPSRTRRPRARISRNEPAFLVFLSNY</sequence>
<evidence type="ECO:0000256" key="1">
    <source>
        <dbReference type="SAM" id="MobiDB-lite"/>
    </source>
</evidence>
<organism evidence="2 3">
    <name type="scientific">Streptomyces cynarae</name>
    <dbReference type="NCBI Taxonomy" id="2981134"/>
    <lineage>
        <taxon>Bacteria</taxon>
        <taxon>Bacillati</taxon>
        <taxon>Actinomycetota</taxon>
        <taxon>Actinomycetes</taxon>
        <taxon>Kitasatosporales</taxon>
        <taxon>Streptomycetaceae</taxon>
        <taxon>Streptomyces</taxon>
    </lineage>
</organism>
<dbReference type="Gene3D" id="3.20.20.30">
    <property type="entry name" value="Luciferase-like domain"/>
    <property type="match status" value="1"/>
</dbReference>
<evidence type="ECO:0000313" key="3">
    <source>
        <dbReference type="Proteomes" id="UP001061298"/>
    </source>
</evidence>
<dbReference type="SUPFAM" id="SSF51679">
    <property type="entry name" value="Bacterial luciferase-like"/>
    <property type="match status" value="1"/>
</dbReference>
<name>A0ABY6DTM9_9ACTN</name>
<evidence type="ECO:0000313" key="2">
    <source>
        <dbReference type="EMBL" id="UXY17731.1"/>
    </source>
</evidence>
<keyword evidence="3" id="KW-1185">Reference proteome</keyword>
<evidence type="ECO:0008006" key="4">
    <source>
        <dbReference type="Google" id="ProtNLM"/>
    </source>
</evidence>
<feature type="compositionally biased region" description="Polar residues" evidence="1">
    <location>
        <begin position="1"/>
        <end position="17"/>
    </location>
</feature>
<dbReference type="PANTHER" id="PTHR30011">
    <property type="entry name" value="ALKANESULFONATE MONOOXYGENASE-RELATED"/>
    <property type="match status" value="1"/>
</dbReference>
<reference evidence="2" key="1">
    <citation type="submission" date="2022-10" db="EMBL/GenBank/DDBJ databases">
        <authorList>
            <person name="Mo P."/>
        </authorList>
    </citation>
    <scope>NUCLEOTIDE SEQUENCE</scope>
    <source>
        <strain evidence="2">HUAS 13-4</strain>
    </source>
</reference>
<feature type="compositionally biased region" description="Low complexity" evidence="1">
    <location>
        <begin position="18"/>
        <end position="31"/>
    </location>
</feature>
<proteinExistence type="predicted"/>
<feature type="region of interest" description="Disordered" evidence="1">
    <location>
        <begin position="1"/>
        <end position="37"/>
    </location>
</feature>
<dbReference type="PANTHER" id="PTHR30011:SF30">
    <property type="entry name" value="XENOBIOTIC COMPOUND MONOOXYGENASE, DSZA FAMILY (AFU_ORTHOLOGUE AFUA_6G01920)"/>
    <property type="match status" value="1"/>
</dbReference>
<gene>
    <name evidence="2" type="ORF">N8I84_02500</name>
</gene>
<feature type="region of interest" description="Disordered" evidence="1">
    <location>
        <begin position="106"/>
        <end position="146"/>
    </location>
</feature>
<dbReference type="InterPro" id="IPR036661">
    <property type="entry name" value="Luciferase-like_sf"/>
</dbReference>
<dbReference type="InterPro" id="IPR051260">
    <property type="entry name" value="Diverse_substr_monoxygenases"/>
</dbReference>
<dbReference type="EMBL" id="CP106793">
    <property type="protein sequence ID" value="UXY17731.1"/>
    <property type="molecule type" value="Genomic_DNA"/>
</dbReference>
<dbReference type="RefSeq" id="WP_263227777.1">
    <property type="nucleotide sequence ID" value="NZ_CP106793.1"/>
</dbReference>
<dbReference type="Proteomes" id="UP001061298">
    <property type="component" value="Chromosome"/>
</dbReference>
<accession>A0ABY6DTM9</accession>
<protein>
    <recommendedName>
        <fullName evidence="4">LLM class flavin-dependent oxidoreductase</fullName>
    </recommendedName>
</protein>